<reference evidence="3 4" key="1">
    <citation type="journal article" date="2015" name="Sci. Rep.">
        <title>Genome of the facultative scuticociliatosis pathogen Pseudocohnilembus persalinus provides insight into its virulence through horizontal gene transfer.</title>
        <authorList>
            <person name="Xiong J."/>
            <person name="Wang G."/>
            <person name="Cheng J."/>
            <person name="Tian M."/>
            <person name="Pan X."/>
            <person name="Warren A."/>
            <person name="Jiang C."/>
            <person name="Yuan D."/>
            <person name="Miao W."/>
        </authorList>
    </citation>
    <scope>NUCLEOTIDE SEQUENCE [LARGE SCALE GENOMIC DNA]</scope>
    <source>
        <strain evidence="3">36N120E</strain>
    </source>
</reference>
<protein>
    <recommendedName>
        <fullName evidence="2">Schlafen AlbA-2 domain-containing protein</fullName>
    </recommendedName>
</protein>
<proteinExistence type="predicted"/>
<dbReference type="InParanoid" id="A0A0V0QBQ4"/>
<dbReference type="InterPro" id="IPR007421">
    <property type="entry name" value="Schlafen_AlbA_2_dom"/>
</dbReference>
<dbReference type="OrthoDB" id="285690at2759"/>
<evidence type="ECO:0000259" key="2">
    <source>
        <dbReference type="Pfam" id="PF04326"/>
    </source>
</evidence>
<dbReference type="Gene3D" id="3.30.950.30">
    <property type="entry name" value="Schlafen, AAA domain"/>
    <property type="match status" value="1"/>
</dbReference>
<evidence type="ECO:0000256" key="1">
    <source>
        <dbReference type="SAM" id="MobiDB-lite"/>
    </source>
</evidence>
<dbReference type="Pfam" id="PF04326">
    <property type="entry name" value="SLFN_AlbA_2"/>
    <property type="match status" value="1"/>
</dbReference>
<dbReference type="PANTHER" id="PTHR12155:SF41">
    <property type="entry name" value="SCHLAFEN ALBA-2 DOMAIN-CONTAINING PROTEIN"/>
    <property type="match status" value="1"/>
</dbReference>
<feature type="region of interest" description="Disordered" evidence="1">
    <location>
        <begin position="73"/>
        <end position="119"/>
    </location>
</feature>
<gene>
    <name evidence="3" type="ORF">PPERSA_03441</name>
</gene>
<dbReference type="PANTHER" id="PTHR12155">
    <property type="entry name" value="SCHLAFEN"/>
    <property type="match status" value="1"/>
</dbReference>
<feature type="region of interest" description="Disordered" evidence="1">
    <location>
        <begin position="160"/>
        <end position="182"/>
    </location>
</feature>
<dbReference type="Proteomes" id="UP000054937">
    <property type="component" value="Unassembled WGS sequence"/>
</dbReference>
<feature type="compositionally biased region" description="Basic and acidic residues" evidence="1">
    <location>
        <begin position="160"/>
        <end position="171"/>
    </location>
</feature>
<dbReference type="InterPro" id="IPR029684">
    <property type="entry name" value="Schlafen"/>
</dbReference>
<accession>A0A0V0QBQ4</accession>
<dbReference type="AlphaFoldDB" id="A0A0V0QBQ4"/>
<keyword evidence="4" id="KW-1185">Reference proteome</keyword>
<organism evidence="3 4">
    <name type="scientific">Pseudocohnilembus persalinus</name>
    <name type="common">Ciliate</name>
    <dbReference type="NCBI Taxonomy" id="266149"/>
    <lineage>
        <taxon>Eukaryota</taxon>
        <taxon>Sar</taxon>
        <taxon>Alveolata</taxon>
        <taxon>Ciliophora</taxon>
        <taxon>Intramacronucleata</taxon>
        <taxon>Oligohymenophorea</taxon>
        <taxon>Scuticociliatia</taxon>
        <taxon>Philasterida</taxon>
        <taxon>Pseudocohnilembidae</taxon>
        <taxon>Pseudocohnilembus</taxon>
    </lineage>
</organism>
<name>A0A0V0QBQ4_PSEPJ</name>
<evidence type="ECO:0000313" key="4">
    <source>
        <dbReference type="Proteomes" id="UP000054937"/>
    </source>
</evidence>
<sequence>MEEQQDQDLEIYQQIIEEIQEQDYQNLEILLSLVIKYGIPMFLQMYNFQIFEQIFSDDLEEQELVTKQELFQNNYPQQNQNGNHIIESDDSYNEQDNKLDNDEDNDDCDNYQDNNYDADDDFGLTQSTIFQNYKSKVLDNDSKTKSRVINVVELEKMKQQEKEQNQQKFQEDQYQNEDDTDEDEQYKFLMQSQILSRRKRPEEERKLLEEVDRYQEPLGKQISEPYTQSQIEQKSKKDCCRSYFIQGEKLNKKDQSIEYKNYSYTDLNNNIYKQLKQIVCGMLNSNGGTILIGVEENSNRVVGLNLSINEQDDYKLQILNCVVINQFNPQIGISDNQIRIKFIPVKTKQNKWINGQWIVKIQINPNLSYQMYTLQYDQQDKFQSYIRINGQTKLVKGIELKQYLYNKCKQYYDNNSSETHKCLGEPDKQGVRKCTYYKAKTNNNKIYQYSNKLNDNNPLIKKKDNRNQNSKINYKAQNERSNFFNNNQGQQLQKQREEKMIYKNIQEAGNTRILIWLGILQLEIRKRRDKNYIQ</sequence>
<dbReference type="EMBL" id="LDAU01000205">
    <property type="protein sequence ID" value="KRW99640.1"/>
    <property type="molecule type" value="Genomic_DNA"/>
</dbReference>
<evidence type="ECO:0000313" key="3">
    <source>
        <dbReference type="EMBL" id="KRW99640.1"/>
    </source>
</evidence>
<dbReference type="InterPro" id="IPR038461">
    <property type="entry name" value="Schlafen_AlbA_2_dom_sf"/>
</dbReference>
<feature type="compositionally biased region" description="Acidic residues" evidence="1">
    <location>
        <begin position="101"/>
        <end position="119"/>
    </location>
</feature>
<feature type="domain" description="Schlafen AlbA-2" evidence="2">
    <location>
        <begin position="254"/>
        <end position="395"/>
    </location>
</feature>
<comment type="caution">
    <text evidence="3">The sequence shown here is derived from an EMBL/GenBank/DDBJ whole genome shotgun (WGS) entry which is preliminary data.</text>
</comment>
<feature type="compositionally biased region" description="Low complexity" evidence="1">
    <location>
        <begin position="73"/>
        <end position="83"/>
    </location>
</feature>